<keyword evidence="1" id="KW-0472">Membrane</keyword>
<gene>
    <name evidence="2" type="ordered locus">Caci_5583</name>
</gene>
<dbReference type="OrthoDB" id="1814621at2"/>
<name>C7QAW9_CATAD</name>
<organism evidence="2 3">
    <name type="scientific">Catenulispora acidiphila (strain DSM 44928 / JCM 14897 / NBRC 102108 / NRRL B-24433 / ID139908)</name>
    <dbReference type="NCBI Taxonomy" id="479433"/>
    <lineage>
        <taxon>Bacteria</taxon>
        <taxon>Bacillati</taxon>
        <taxon>Actinomycetota</taxon>
        <taxon>Actinomycetes</taxon>
        <taxon>Catenulisporales</taxon>
        <taxon>Catenulisporaceae</taxon>
        <taxon>Catenulispora</taxon>
    </lineage>
</organism>
<feature type="transmembrane region" description="Helical" evidence="1">
    <location>
        <begin position="389"/>
        <end position="410"/>
    </location>
</feature>
<keyword evidence="3" id="KW-1185">Reference proteome</keyword>
<evidence type="ECO:0000313" key="3">
    <source>
        <dbReference type="Proteomes" id="UP000000851"/>
    </source>
</evidence>
<proteinExistence type="predicted"/>
<feature type="transmembrane region" description="Helical" evidence="1">
    <location>
        <begin position="422"/>
        <end position="441"/>
    </location>
</feature>
<protein>
    <recommendedName>
        <fullName evidence="4">Glycosyltransferase RgtA/B/C/D-like domain-containing protein</fullName>
    </recommendedName>
</protein>
<feature type="transmembrane region" description="Helical" evidence="1">
    <location>
        <begin position="48"/>
        <end position="67"/>
    </location>
</feature>
<dbReference type="EMBL" id="CP001700">
    <property type="protein sequence ID" value="ACU74442.1"/>
    <property type="molecule type" value="Genomic_DNA"/>
</dbReference>
<feature type="transmembrane region" description="Helical" evidence="1">
    <location>
        <begin position="272"/>
        <end position="292"/>
    </location>
</feature>
<keyword evidence="1" id="KW-0812">Transmembrane</keyword>
<evidence type="ECO:0000256" key="1">
    <source>
        <dbReference type="SAM" id="Phobius"/>
    </source>
</evidence>
<keyword evidence="1" id="KW-1133">Transmembrane helix</keyword>
<dbReference type="eggNOG" id="ENOG50333WR">
    <property type="taxonomic scope" value="Bacteria"/>
</dbReference>
<feature type="transmembrane region" description="Helical" evidence="1">
    <location>
        <begin position="199"/>
        <end position="218"/>
    </location>
</feature>
<dbReference type="KEGG" id="cai:Caci_5583"/>
<dbReference type="Proteomes" id="UP000000851">
    <property type="component" value="Chromosome"/>
</dbReference>
<feature type="transmembrane region" description="Helical" evidence="1">
    <location>
        <begin position="141"/>
        <end position="160"/>
    </location>
</feature>
<reference evidence="2 3" key="1">
    <citation type="journal article" date="2009" name="Stand. Genomic Sci.">
        <title>Complete genome sequence of Catenulispora acidiphila type strain (ID 139908).</title>
        <authorList>
            <person name="Copeland A."/>
            <person name="Lapidus A."/>
            <person name="Glavina Del Rio T."/>
            <person name="Nolan M."/>
            <person name="Lucas S."/>
            <person name="Chen F."/>
            <person name="Tice H."/>
            <person name="Cheng J.F."/>
            <person name="Bruce D."/>
            <person name="Goodwin L."/>
            <person name="Pitluck S."/>
            <person name="Mikhailova N."/>
            <person name="Pati A."/>
            <person name="Ivanova N."/>
            <person name="Mavromatis K."/>
            <person name="Chen A."/>
            <person name="Palaniappan K."/>
            <person name="Chain P."/>
            <person name="Land M."/>
            <person name="Hauser L."/>
            <person name="Chang Y.J."/>
            <person name="Jeffries C.D."/>
            <person name="Chertkov O."/>
            <person name="Brettin T."/>
            <person name="Detter J.C."/>
            <person name="Han C."/>
            <person name="Ali Z."/>
            <person name="Tindall B.J."/>
            <person name="Goker M."/>
            <person name="Bristow J."/>
            <person name="Eisen J.A."/>
            <person name="Markowitz V."/>
            <person name="Hugenholtz P."/>
            <person name="Kyrpides N.C."/>
            <person name="Klenk H.P."/>
        </authorList>
    </citation>
    <scope>NUCLEOTIDE SEQUENCE [LARGE SCALE GENOMIC DNA]</scope>
    <source>
        <strain evidence="3">DSM 44928 / JCM 14897 / NBRC 102108 / NRRL B-24433 / ID139908</strain>
    </source>
</reference>
<dbReference type="RefSeq" id="WP_015794171.1">
    <property type="nucleotide sequence ID" value="NC_013131.1"/>
</dbReference>
<evidence type="ECO:0008006" key="4">
    <source>
        <dbReference type="Google" id="ProtNLM"/>
    </source>
</evidence>
<feature type="transmembrane region" description="Helical" evidence="1">
    <location>
        <begin position="358"/>
        <end position="377"/>
    </location>
</feature>
<evidence type="ECO:0000313" key="2">
    <source>
        <dbReference type="EMBL" id="ACU74442.1"/>
    </source>
</evidence>
<feature type="transmembrane region" description="Helical" evidence="1">
    <location>
        <begin position="230"/>
        <end position="252"/>
    </location>
</feature>
<sequence>MSAESRAVQDPDLDDGDSVALPRRPFVVRARSAADAVVSRASDLRARLGDRSVFFGTFVVLFSGLLFRNRWVFSRHVTEFGDEALNSLLVRKALRFHLLVGNYSRVGFHHPGPAFMDNQAIGQGLFYDLLHLVPAPFNGQLVAVMAMNCLMLAAVVRIVWRHTGSLACALLAAVVPYTYLAFPTAGGDPIASTWMPDQYLVPVLLLIFSAAAVSTGRLTELPYLAFSCLYLWHGHVSFLLIATAIAATAVALPAVRRVVSGSWSWSFERRPALIAAGWVLLFALPLVLNLALHWPGEFGKYLHYSQSPQAGHHSLSQAVDYMASYWSTGSHPFLELPAVYLAALCSAITFPDTATRRFFTGAVVGGAMASLMLVYYATNGIDDLSASYIGMWSMMVVPALLLVIACRLWTLFRRPPSALPRVAILGAAVAALFVAMTAPHLENLYTPGRSTPQAFKSLQAVAGGRTIMIDVGADIGPDVPGIVLQAARQGDRACVTDPAMALFLTSDYICTGADRAHGTLFYASRRPQTQEKDGPAVAILGGTEFSLKPRS</sequence>
<dbReference type="HOGENOM" id="CLU_494087_0_0_11"/>
<dbReference type="InParanoid" id="C7QAW9"/>
<accession>C7QAW9</accession>
<feature type="transmembrane region" description="Helical" evidence="1">
    <location>
        <begin position="167"/>
        <end position="187"/>
    </location>
</feature>
<dbReference type="AlphaFoldDB" id="C7QAW9"/>